<dbReference type="AlphaFoldDB" id="A0A7W6DPF6"/>
<dbReference type="EMBL" id="JACIEJ010000002">
    <property type="protein sequence ID" value="MBB3984507.1"/>
    <property type="molecule type" value="Genomic_DNA"/>
</dbReference>
<dbReference type="RefSeq" id="WP_344716738.1">
    <property type="nucleotide sequence ID" value="NZ_BAABBZ010000014.1"/>
</dbReference>
<reference evidence="1 2" key="1">
    <citation type="submission" date="2020-08" db="EMBL/GenBank/DDBJ databases">
        <title>Genomic Encyclopedia of Type Strains, Phase IV (KMG-IV): sequencing the most valuable type-strain genomes for metagenomic binning, comparative biology and taxonomic classification.</title>
        <authorList>
            <person name="Goeker M."/>
        </authorList>
    </citation>
    <scope>NUCLEOTIDE SEQUENCE [LARGE SCALE GENOMIC DNA]</scope>
    <source>
        <strain evidence="1 2">DSM 102235</strain>
    </source>
</reference>
<evidence type="ECO:0000313" key="2">
    <source>
        <dbReference type="Proteomes" id="UP000541426"/>
    </source>
</evidence>
<sequence length="48" mass="5219">MIKPAWKHVVIAKIRMQVAALEAHGHAHAPLEMMARKVSSGDSSNLEA</sequence>
<accession>A0A7W6DPF6</accession>
<keyword evidence="2" id="KW-1185">Reference proteome</keyword>
<name>A0A7W6DPF6_9RHOB</name>
<evidence type="ECO:0000313" key="1">
    <source>
        <dbReference type="EMBL" id="MBB3984507.1"/>
    </source>
</evidence>
<protein>
    <submittedName>
        <fullName evidence="1">Uncharacterized protein</fullName>
    </submittedName>
</protein>
<comment type="caution">
    <text evidence="1">The sequence shown here is derived from an EMBL/GenBank/DDBJ whole genome shotgun (WGS) entry which is preliminary data.</text>
</comment>
<organism evidence="1 2">
    <name type="scientific">Sagittula marina</name>
    <dbReference type="NCBI Taxonomy" id="943940"/>
    <lineage>
        <taxon>Bacteria</taxon>
        <taxon>Pseudomonadati</taxon>
        <taxon>Pseudomonadota</taxon>
        <taxon>Alphaproteobacteria</taxon>
        <taxon>Rhodobacterales</taxon>
        <taxon>Roseobacteraceae</taxon>
        <taxon>Sagittula</taxon>
    </lineage>
</organism>
<dbReference type="Proteomes" id="UP000541426">
    <property type="component" value="Unassembled WGS sequence"/>
</dbReference>
<proteinExistence type="predicted"/>
<gene>
    <name evidence="1" type="ORF">GGQ68_000823</name>
</gene>